<protein>
    <submittedName>
        <fullName evidence="1">Uncharacterized protein</fullName>
    </submittedName>
</protein>
<accession>A0ABX3NCZ9</accession>
<proteinExistence type="predicted"/>
<evidence type="ECO:0000313" key="2">
    <source>
        <dbReference type="Proteomes" id="UP000190016"/>
    </source>
</evidence>
<comment type="caution">
    <text evidence="1">The sequence shown here is derived from an EMBL/GenBank/DDBJ whole genome shotgun (WGS) entry which is preliminary data.</text>
</comment>
<reference evidence="1 2" key="1">
    <citation type="submission" date="2016-07" db="EMBL/GenBank/DDBJ databases">
        <title>Revisiting the Taxonomy of the Elizabethkingia Genus based on Whole-Genome Sequencing, Optical Mapping, and MALDI-TOF.</title>
        <authorList>
            <person name="Nicholson A.C."/>
        </authorList>
    </citation>
    <scope>NUCLEOTIDE SEQUENCE [LARGE SCALE GENOMIC DNA]</scope>
    <source>
        <strain evidence="1 2">C1558</strain>
    </source>
</reference>
<evidence type="ECO:0000313" key="1">
    <source>
        <dbReference type="EMBL" id="OPB94369.1"/>
    </source>
</evidence>
<dbReference type="Proteomes" id="UP000190016">
    <property type="component" value="Unassembled WGS sequence"/>
</dbReference>
<organism evidence="1 2">
    <name type="scientific">Elizabethkingia ursingii</name>
    <dbReference type="NCBI Taxonomy" id="1756150"/>
    <lineage>
        <taxon>Bacteria</taxon>
        <taxon>Pseudomonadati</taxon>
        <taxon>Bacteroidota</taxon>
        <taxon>Flavobacteriia</taxon>
        <taxon>Flavobacteriales</taxon>
        <taxon>Weeksellaceae</taxon>
        <taxon>Elizabethkingia</taxon>
    </lineage>
</organism>
<dbReference type="EMBL" id="MBDS01000001">
    <property type="protein sequence ID" value="OPB94369.1"/>
    <property type="molecule type" value="Genomic_DNA"/>
</dbReference>
<sequence>MPEIQGFFTIANVVQHPALKKIFLGFYKNSFRFTPIIFPDTPKSCGQKDFGASISMLSIPVLSA</sequence>
<keyword evidence="2" id="KW-1185">Reference proteome</keyword>
<gene>
    <name evidence="1" type="ORF">BB021_17315</name>
</gene>
<name>A0ABX3NCZ9_9FLAO</name>